<dbReference type="EMBL" id="AGNK02001883">
    <property type="status" value="NOT_ANNOTATED_CDS"/>
    <property type="molecule type" value="Genomic_DNA"/>
</dbReference>
<organism evidence="2 3">
    <name type="scientific">Setaria italica</name>
    <name type="common">Foxtail millet</name>
    <name type="synonym">Panicum italicum</name>
    <dbReference type="NCBI Taxonomy" id="4555"/>
    <lineage>
        <taxon>Eukaryota</taxon>
        <taxon>Viridiplantae</taxon>
        <taxon>Streptophyta</taxon>
        <taxon>Embryophyta</taxon>
        <taxon>Tracheophyta</taxon>
        <taxon>Spermatophyta</taxon>
        <taxon>Magnoliopsida</taxon>
        <taxon>Liliopsida</taxon>
        <taxon>Poales</taxon>
        <taxon>Poaceae</taxon>
        <taxon>PACMAD clade</taxon>
        <taxon>Panicoideae</taxon>
        <taxon>Panicodae</taxon>
        <taxon>Paniceae</taxon>
        <taxon>Cenchrinae</taxon>
        <taxon>Setaria</taxon>
    </lineage>
</organism>
<reference evidence="3" key="1">
    <citation type="journal article" date="2012" name="Nat. Biotechnol.">
        <title>Reference genome sequence of the model plant Setaria.</title>
        <authorList>
            <person name="Bennetzen J.L."/>
            <person name="Schmutz J."/>
            <person name="Wang H."/>
            <person name="Percifield R."/>
            <person name="Hawkins J."/>
            <person name="Pontaroli A.C."/>
            <person name="Estep M."/>
            <person name="Feng L."/>
            <person name="Vaughn J.N."/>
            <person name="Grimwood J."/>
            <person name="Jenkins J."/>
            <person name="Barry K."/>
            <person name="Lindquist E."/>
            <person name="Hellsten U."/>
            <person name="Deshpande S."/>
            <person name="Wang X."/>
            <person name="Wu X."/>
            <person name="Mitros T."/>
            <person name="Triplett J."/>
            <person name="Yang X."/>
            <person name="Ye C.Y."/>
            <person name="Mauro-Herrera M."/>
            <person name="Wang L."/>
            <person name="Li P."/>
            <person name="Sharma M."/>
            <person name="Sharma R."/>
            <person name="Ronald P.C."/>
            <person name="Panaud O."/>
            <person name="Kellogg E.A."/>
            <person name="Brutnell T.P."/>
            <person name="Doust A.N."/>
            <person name="Tuskan G.A."/>
            <person name="Rokhsar D."/>
            <person name="Devos K.M."/>
        </authorList>
    </citation>
    <scope>NUCLEOTIDE SEQUENCE [LARGE SCALE GENOMIC DNA]</scope>
    <source>
        <strain evidence="3">cv. Yugu1</strain>
    </source>
</reference>
<dbReference type="HOGENOM" id="CLU_2201611_0_0_1"/>
<proteinExistence type="predicted"/>
<dbReference type="EnsemblPlants" id="KQL16174">
    <property type="protein sequence ID" value="KQL16174"/>
    <property type="gene ID" value="SETIT_023715mg"/>
</dbReference>
<dbReference type="InParanoid" id="K3ZAZ4"/>
<dbReference type="Gramene" id="KQL16174">
    <property type="protein sequence ID" value="KQL16174"/>
    <property type="gene ID" value="SETIT_023715mg"/>
</dbReference>
<sequence length="108" mass="12692">MWCSSLGRKIYKKLCRLALQIKWRCRWRRRCASRTMCSCCSMAGSGRASSPPMRPRASSVRQHRDRPANSRVGEHFRCSSTFGCSCTPTNKNRQKIYKIFNQKIYMYK</sequence>
<evidence type="ECO:0000313" key="3">
    <source>
        <dbReference type="Proteomes" id="UP000004995"/>
    </source>
</evidence>
<protein>
    <submittedName>
        <fullName evidence="2">Uncharacterized protein</fullName>
    </submittedName>
</protein>
<accession>K3ZAZ4</accession>
<feature type="region of interest" description="Disordered" evidence="1">
    <location>
        <begin position="42"/>
        <end position="71"/>
    </location>
</feature>
<feature type="compositionally biased region" description="Low complexity" evidence="1">
    <location>
        <begin position="44"/>
        <end position="59"/>
    </location>
</feature>
<dbReference type="AlphaFoldDB" id="K3ZAZ4"/>
<keyword evidence="3" id="KW-1185">Reference proteome</keyword>
<reference evidence="2" key="2">
    <citation type="submission" date="2018-08" db="UniProtKB">
        <authorList>
            <consortium name="EnsemblPlants"/>
        </authorList>
    </citation>
    <scope>IDENTIFICATION</scope>
    <source>
        <strain evidence="2">Yugu1</strain>
    </source>
</reference>
<dbReference type="OMA" id="HFRCSST"/>
<evidence type="ECO:0000256" key="1">
    <source>
        <dbReference type="SAM" id="MobiDB-lite"/>
    </source>
</evidence>
<dbReference type="Proteomes" id="UP000004995">
    <property type="component" value="Unassembled WGS sequence"/>
</dbReference>
<name>K3ZAZ4_SETIT</name>
<evidence type="ECO:0000313" key="2">
    <source>
        <dbReference type="EnsemblPlants" id="KQL16174"/>
    </source>
</evidence>